<evidence type="ECO:0000313" key="2">
    <source>
        <dbReference type="EMBL" id="WEK34145.1"/>
    </source>
</evidence>
<dbReference type="Gene3D" id="3.40.50.720">
    <property type="entry name" value="NAD(P)-binding Rossmann-like Domain"/>
    <property type="match status" value="1"/>
</dbReference>
<proteinExistence type="predicted"/>
<dbReference type="InterPro" id="IPR036291">
    <property type="entry name" value="NAD(P)-bd_dom_sf"/>
</dbReference>
<sequence>MVIGNGLVAGSFGAYAHQDQFLVFASGVSNSKSGAAADYEREKALLLEQLKAYPDKVLVYFSTTSVDDPDLAHTDYVQHKLRMEALIAKEAASYQVFRLSNLAGRSANPNTILNYFYRHISEGLTFVLWQQSERNIIDVADVYRVADHLLQQGLFRNQVVNIANTSSYPVGYIVERIEAACGRKGVYTAVDKGARVHIDTSRLQRVYQELGIQFGPGYLDRILEKYYVS</sequence>
<dbReference type="Proteomes" id="UP001220610">
    <property type="component" value="Chromosome"/>
</dbReference>
<evidence type="ECO:0000259" key="1">
    <source>
        <dbReference type="Pfam" id="PF01370"/>
    </source>
</evidence>
<reference evidence="2" key="1">
    <citation type="submission" date="2023-03" db="EMBL/GenBank/DDBJ databases">
        <title>Andean soil-derived lignocellulolytic bacterial consortium as a source of novel taxa and putative plastic-active enzymes.</title>
        <authorList>
            <person name="Diaz-Garcia L."/>
            <person name="Chuvochina M."/>
            <person name="Feuerriegel G."/>
            <person name="Bunk B."/>
            <person name="Sproer C."/>
            <person name="Streit W.R."/>
            <person name="Rodriguez L.M."/>
            <person name="Overmann J."/>
            <person name="Jimenez D.J."/>
        </authorList>
    </citation>
    <scope>NUCLEOTIDE SEQUENCE</scope>
    <source>
        <strain evidence="2">MAG 7</strain>
    </source>
</reference>
<dbReference type="InterPro" id="IPR001509">
    <property type="entry name" value="Epimerase_deHydtase"/>
</dbReference>
<name>A0AAJ6BE19_9BACT</name>
<dbReference type="EMBL" id="CP119311">
    <property type="protein sequence ID" value="WEK34145.1"/>
    <property type="molecule type" value="Genomic_DNA"/>
</dbReference>
<protein>
    <recommendedName>
        <fullName evidence="1">NAD-dependent epimerase/dehydratase domain-containing protein</fullName>
    </recommendedName>
</protein>
<evidence type="ECO:0000313" key="3">
    <source>
        <dbReference type="Proteomes" id="UP001220610"/>
    </source>
</evidence>
<organism evidence="2 3">
    <name type="scientific">Candidatus Pseudobacter hemicellulosilyticus</name>
    <dbReference type="NCBI Taxonomy" id="3121375"/>
    <lineage>
        <taxon>Bacteria</taxon>
        <taxon>Pseudomonadati</taxon>
        <taxon>Bacteroidota</taxon>
        <taxon>Chitinophagia</taxon>
        <taxon>Chitinophagales</taxon>
        <taxon>Chitinophagaceae</taxon>
        <taxon>Pseudobacter</taxon>
    </lineage>
</organism>
<dbReference type="AlphaFoldDB" id="A0AAJ6BE19"/>
<dbReference type="Pfam" id="PF01370">
    <property type="entry name" value="Epimerase"/>
    <property type="match status" value="1"/>
</dbReference>
<gene>
    <name evidence="2" type="ORF">P0Y53_16780</name>
</gene>
<dbReference type="SUPFAM" id="SSF51735">
    <property type="entry name" value="NAD(P)-binding Rossmann-fold domains"/>
    <property type="match status" value="1"/>
</dbReference>
<feature type="domain" description="NAD-dependent epimerase/dehydratase" evidence="1">
    <location>
        <begin position="64"/>
        <end position="163"/>
    </location>
</feature>
<accession>A0AAJ6BE19</accession>